<dbReference type="GO" id="GO:0048038">
    <property type="term" value="F:quinone binding"/>
    <property type="evidence" value="ECO:0007669"/>
    <property type="project" value="UniProtKB-KW"/>
</dbReference>
<evidence type="ECO:0000256" key="6">
    <source>
        <dbReference type="HAMAP-Rule" id="MF_00445"/>
    </source>
</evidence>
<keyword evidence="6" id="KW-0520">NAD</keyword>
<reference evidence="9 10" key="1">
    <citation type="submission" date="2017-11" db="EMBL/GenBank/DDBJ databases">
        <title>Evolution of Phototrophy in the Chloroflexi Phylum Driven by Horizontal Gene Transfer.</title>
        <authorList>
            <person name="Ward L.M."/>
            <person name="Hemp J."/>
            <person name="Shih P.M."/>
            <person name="Mcglynn S.E."/>
            <person name="Fischer W."/>
        </authorList>
    </citation>
    <scope>NUCLEOTIDE SEQUENCE [LARGE SCALE GENOMIC DNA]</scope>
    <source>
        <strain evidence="9">JP3_7</strain>
    </source>
</reference>
<feature type="transmembrane region" description="Helical" evidence="6">
    <location>
        <begin position="397"/>
        <end position="427"/>
    </location>
</feature>
<comment type="caution">
    <text evidence="9">The sequence shown here is derived from an EMBL/GenBank/DDBJ whole genome shotgun (WGS) entry which is preliminary data.</text>
</comment>
<dbReference type="InterPro" id="IPR010096">
    <property type="entry name" value="NADH-Q_OxRdtase_suN/2"/>
</dbReference>
<accession>A0A2M8QDU6</accession>
<comment type="similarity">
    <text evidence="6">Belongs to the complex I subunit 2 family.</text>
</comment>
<feature type="domain" description="NADH:quinone oxidoreductase/Mrp antiporter transmembrane" evidence="8">
    <location>
        <begin position="123"/>
        <end position="421"/>
    </location>
</feature>
<keyword evidence="6" id="KW-0830">Ubiquinone</keyword>
<dbReference type="Pfam" id="PF00361">
    <property type="entry name" value="Proton_antipo_M"/>
    <property type="match status" value="1"/>
</dbReference>
<dbReference type="GO" id="GO:0050136">
    <property type="term" value="F:NADH dehydrogenase (quinone) (non-electrogenic) activity"/>
    <property type="evidence" value="ECO:0007669"/>
    <property type="project" value="UniProtKB-UniRule"/>
</dbReference>
<name>A0A2M8QDU6_9CHLR</name>
<keyword evidence="3 6" id="KW-0812">Transmembrane</keyword>
<evidence type="ECO:0000313" key="9">
    <source>
        <dbReference type="EMBL" id="PJF47976.1"/>
    </source>
</evidence>
<dbReference type="EC" id="7.1.1.-" evidence="6"/>
<keyword evidence="6" id="KW-1278">Translocase</keyword>
<feature type="transmembrane region" description="Helical" evidence="6">
    <location>
        <begin position="253"/>
        <end position="271"/>
    </location>
</feature>
<dbReference type="GO" id="GO:0008137">
    <property type="term" value="F:NADH dehydrogenase (ubiquinone) activity"/>
    <property type="evidence" value="ECO:0007669"/>
    <property type="project" value="InterPro"/>
</dbReference>
<keyword evidence="4 6" id="KW-1133">Transmembrane helix</keyword>
<feature type="transmembrane region" description="Helical" evidence="6">
    <location>
        <begin position="6"/>
        <end position="29"/>
    </location>
</feature>
<feature type="transmembrane region" description="Helical" evidence="6">
    <location>
        <begin position="326"/>
        <end position="351"/>
    </location>
</feature>
<dbReference type="NCBIfam" id="TIGR01770">
    <property type="entry name" value="NDH_I_N"/>
    <property type="match status" value="1"/>
</dbReference>
<dbReference type="GO" id="GO:0042773">
    <property type="term" value="P:ATP synthesis coupled electron transport"/>
    <property type="evidence" value="ECO:0007669"/>
    <property type="project" value="InterPro"/>
</dbReference>
<comment type="subunit">
    <text evidence="6">NDH-1 is composed of 14 different subunits. Subunits NuoA, H, J, K, L, M, N constitute the membrane sector of the complex.</text>
</comment>
<dbReference type="HAMAP" id="MF_00445">
    <property type="entry name" value="NDH1_NuoN_1"/>
    <property type="match status" value="1"/>
</dbReference>
<keyword evidence="2 6" id="KW-1003">Cell membrane</keyword>
<feature type="transmembrane region" description="Helical" evidence="6">
    <location>
        <begin position="36"/>
        <end position="61"/>
    </location>
</feature>
<keyword evidence="6" id="KW-0874">Quinone</keyword>
<feature type="transmembrane region" description="Helical" evidence="6">
    <location>
        <begin position="372"/>
        <end position="391"/>
    </location>
</feature>
<feature type="transmembrane region" description="Helical" evidence="6">
    <location>
        <begin position="277"/>
        <end position="295"/>
    </location>
</feature>
<evidence type="ECO:0000256" key="4">
    <source>
        <dbReference type="ARBA" id="ARBA00022989"/>
    </source>
</evidence>
<feature type="transmembrane region" description="Helical" evidence="6">
    <location>
        <begin position="129"/>
        <end position="148"/>
    </location>
</feature>
<keyword evidence="5 6" id="KW-0472">Membrane</keyword>
<sequence>MPANDLIAVLPFLIVAVGGIALLLIDLALPAEQKSVTAWLSAGTLGVAGLAALLLMGVAPFDAFQAMVRADGYAFFLDALIAAIGFLAVLMALRYNEARGIMRGEFYALMLFSIGGMMLMGHAVNLLMVFVAVELLSIPLYTLCGIARPRLESEESAMKYFLMGAFASGFLVYGIALVYGAAGTTSLPALSAILSAEGARPAYDPALLFAGAALILVGLGFKVAAAPFHMWTPDVYEGAPTTVTAFMATATKAAGFAAVLRVFMFGFQPLLPEWQPIVALIAALTMIVGNVAALAQHNVKRMLAYSSIAHAGYALAGVAAGSEAGAASVLFYLAAYAFTTLAAFAVMTAMGSGAEENQTFDAYAGLGRSRPALGIGMAVAMFSLIGIPPTAGFVGKYFLFGAAVAAGLTWLAVIGVLTSVVSSYFYLRLVMTMFMREPQAEGEPIPPHAPRSLAAAISVAAVFIFGLLPAPLLGMITAGVQSAIR</sequence>
<feature type="transmembrane region" description="Helical" evidence="6">
    <location>
        <begin position="105"/>
        <end position="123"/>
    </location>
</feature>
<dbReference type="GO" id="GO:0012505">
    <property type="term" value="C:endomembrane system"/>
    <property type="evidence" value="ECO:0007669"/>
    <property type="project" value="UniProtKB-SubCell"/>
</dbReference>
<dbReference type="Proteomes" id="UP000230790">
    <property type="component" value="Unassembled WGS sequence"/>
</dbReference>
<evidence type="ECO:0000259" key="8">
    <source>
        <dbReference type="Pfam" id="PF00361"/>
    </source>
</evidence>
<keyword evidence="6" id="KW-0813">Transport</keyword>
<evidence type="ECO:0000256" key="3">
    <source>
        <dbReference type="ARBA" id="ARBA00022692"/>
    </source>
</evidence>
<proteinExistence type="inferred from homology"/>
<dbReference type="AlphaFoldDB" id="A0A2M8QDU6"/>
<evidence type="ECO:0000256" key="1">
    <source>
        <dbReference type="ARBA" id="ARBA00004127"/>
    </source>
</evidence>
<dbReference type="PANTHER" id="PTHR22773">
    <property type="entry name" value="NADH DEHYDROGENASE"/>
    <property type="match status" value="1"/>
</dbReference>
<dbReference type="InterPro" id="IPR001750">
    <property type="entry name" value="ND/Mrp_TM"/>
</dbReference>
<comment type="catalytic activity">
    <reaction evidence="6">
        <text>a quinone + NADH + 5 H(+)(in) = a quinol + NAD(+) + 4 H(+)(out)</text>
        <dbReference type="Rhea" id="RHEA:57888"/>
        <dbReference type="ChEBI" id="CHEBI:15378"/>
        <dbReference type="ChEBI" id="CHEBI:24646"/>
        <dbReference type="ChEBI" id="CHEBI:57540"/>
        <dbReference type="ChEBI" id="CHEBI:57945"/>
        <dbReference type="ChEBI" id="CHEBI:132124"/>
    </reaction>
</comment>
<feature type="transmembrane region" description="Helical" evidence="6">
    <location>
        <begin position="453"/>
        <end position="476"/>
    </location>
</feature>
<gene>
    <name evidence="6" type="primary">nuoN</name>
    <name evidence="9" type="ORF">CUN48_05880</name>
</gene>
<evidence type="ECO:0000313" key="10">
    <source>
        <dbReference type="Proteomes" id="UP000230790"/>
    </source>
</evidence>
<feature type="transmembrane region" description="Helical" evidence="6">
    <location>
        <begin position="73"/>
        <end position="93"/>
    </location>
</feature>
<evidence type="ECO:0000256" key="7">
    <source>
        <dbReference type="RuleBase" id="RU000320"/>
    </source>
</evidence>
<protein>
    <recommendedName>
        <fullName evidence="6">NADH-quinone oxidoreductase subunit N</fullName>
        <ecNumber evidence="6">7.1.1.-</ecNumber>
    </recommendedName>
    <alternativeName>
        <fullName evidence="6">NADH dehydrogenase I subunit N</fullName>
    </alternativeName>
    <alternativeName>
        <fullName evidence="6">NDH-1 subunit N</fullName>
    </alternativeName>
</protein>
<comment type="function">
    <text evidence="6">NDH-1 shuttles electrons from NADH, via FMN and iron-sulfur (Fe-S) centers, to quinones in the respiratory chain. The immediate electron acceptor for the enzyme in this species is believed to be ubiquinone. Couples the redox reaction to proton translocation (for every two electrons transferred, four hydrogen ions are translocated across the cytoplasmic membrane), and thus conserves the redox energy in a proton gradient.</text>
</comment>
<feature type="transmembrane region" description="Helical" evidence="6">
    <location>
        <begin position="160"/>
        <end position="182"/>
    </location>
</feature>
<feature type="transmembrane region" description="Helical" evidence="6">
    <location>
        <begin position="202"/>
        <end position="221"/>
    </location>
</feature>
<dbReference type="EMBL" id="PGTN01000028">
    <property type="protein sequence ID" value="PJF47976.1"/>
    <property type="molecule type" value="Genomic_DNA"/>
</dbReference>
<evidence type="ECO:0000256" key="2">
    <source>
        <dbReference type="ARBA" id="ARBA00022475"/>
    </source>
</evidence>
<dbReference type="GO" id="GO:0005886">
    <property type="term" value="C:plasma membrane"/>
    <property type="evidence" value="ECO:0007669"/>
    <property type="project" value="UniProtKB-SubCell"/>
</dbReference>
<organism evidence="9 10">
    <name type="scientific">Candidatus Thermofonsia Clade 3 bacterium</name>
    <dbReference type="NCBI Taxonomy" id="2364212"/>
    <lineage>
        <taxon>Bacteria</taxon>
        <taxon>Bacillati</taxon>
        <taxon>Chloroflexota</taxon>
        <taxon>Candidatus Thermofontia</taxon>
        <taxon>Candidatus Thermofonsia Clade 3</taxon>
    </lineage>
</organism>
<evidence type="ECO:0000256" key="5">
    <source>
        <dbReference type="ARBA" id="ARBA00023136"/>
    </source>
</evidence>
<comment type="subcellular location">
    <subcellularLocation>
        <location evidence="6">Cell membrane</location>
        <topology evidence="6">Multi-pass membrane protein</topology>
    </subcellularLocation>
    <subcellularLocation>
        <location evidence="1">Endomembrane system</location>
        <topology evidence="1">Multi-pass membrane protein</topology>
    </subcellularLocation>
    <subcellularLocation>
        <location evidence="7">Membrane</location>
        <topology evidence="7">Multi-pass membrane protein</topology>
    </subcellularLocation>
</comment>
<feature type="transmembrane region" description="Helical" evidence="6">
    <location>
        <begin position="302"/>
        <end position="320"/>
    </location>
</feature>